<evidence type="ECO:0000259" key="11">
    <source>
        <dbReference type="PROSITE" id="PS51672"/>
    </source>
</evidence>
<dbReference type="InterPro" id="IPR050147">
    <property type="entry name" value="Ser/Thr_Dehydratase"/>
</dbReference>
<evidence type="ECO:0000256" key="3">
    <source>
        <dbReference type="ARBA" id="ARBA00004810"/>
    </source>
</evidence>
<dbReference type="PANTHER" id="PTHR48078">
    <property type="entry name" value="THREONINE DEHYDRATASE, MITOCHONDRIAL-RELATED"/>
    <property type="match status" value="1"/>
</dbReference>
<dbReference type="InterPro" id="IPR011820">
    <property type="entry name" value="IlvA"/>
</dbReference>
<comment type="cofactor">
    <cofactor evidence="2 10">
        <name>pyridoxal 5'-phosphate</name>
        <dbReference type="ChEBI" id="CHEBI:597326"/>
    </cofactor>
</comment>
<keyword evidence="9 10" id="KW-0100">Branched-chain amino acid biosynthesis</keyword>
<dbReference type="NCBIfam" id="TIGR02079">
    <property type="entry name" value="THD1"/>
    <property type="match status" value="1"/>
</dbReference>
<reference evidence="12 13" key="1">
    <citation type="submission" date="2020-07" db="EMBL/GenBank/DDBJ databases">
        <title>Description of Kordia aestuariivivens sp. nov., isolated from a tidal flat.</title>
        <authorList>
            <person name="Park S."/>
            <person name="Yoon J.-H."/>
        </authorList>
    </citation>
    <scope>NUCLEOTIDE SEQUENCE [LARGE SCALE GENOMIC DNA]</scope>
    <source>
        <strain evidence="12 13">YSTF-M3</strain>
    </source>
</reference>
<dbReference type="Gene3D" id="3.40.50.1100">
    <property type="match status" value="2"/>
</dbReference>
<comment type="catalytic activity">
    <reaction evidence="1 10">
        <text>L-threonine = 2-oxobutanoate + NH4(+)</text>
        <dbReference type="Rhea" id="RHEA:22108"/>
        <dbReference type="ChEBI" id="CHEBI:16763"/>
        <dbReference type="ChEBI" id="CHEBI:28938"/>
        <dbReference type="ChEBI" id="CHEBI:57926"/>
        <dbReference type="EC" id="4.3.1.19"/>
    </reaction>
</comment>
<dbReference type="PROSITE" id="PS51672">
    <property type="entry name" value="ACT_LIKE"/>
    <property type="match status" value="1"/>
</dbReference>
<comment type="caution">
    <text evidence="12">The sequence shown here is derived from an EMBL/GenBank/DDBJ whole genome shotgun (WGS) entry which is preliminary data.</text>
</comment>
<keyword evidence="6 10" id="KW-0412">Isoleucine biosynthesis</keyword>
<keyword evidence="5 10" id="KW-0028">Amino-acid biosynthesis</keyword>
<feature type="domain" description="ACT-like" evidence="11">
    <location>
        <begin position="337"/>
        <end position="411"/>
    </location>
</feature>
<evidence type="ECO:0000256" key="9">
    <source>
        <dbReference type="ARBA" id="ARBA00023304"/>
    </source>
</evidence>
<dbReference type="PANTHER" id="PTHR48078:SF11">
    <property type="entry name" value="THREONINE DEHYDRATASE, MITOCHONDRIAL"/>
    <property type="match status" value="1"/>
</dbReference>
<dbReference type="InterPro" id="IPR001721">
    <property type="entry name" value="TD_ACT-like"/>
</dbReference>
<organism evidence="12 13">
    <name type="scientific">Kordia aestuariivivens</name>
    <dbReference type="NCBI Taxonomy" id="2759037"/>
    <lineage>
        <taxon>Bacteria</taxon>
        <taxon>Pseudomonadati</taxon>
        <taxon>Bacteroidota</taxon>
        <taxon>Flavobacteriia</taxon>
        <taxon>Flavobacteriales</taxon>
        <taxon>Flavobacteriaceae</taxon>
        <taxon>Kordia</taxon>
    </lineage>
</organism>
<evidence type="ECO:0000256" key="5">
    <source>
        <dbReference type="ARBA" id="ARBA00022605"/>
    </source>
</evidence>
<comment type="similarity">
    <text evidence="4 10">Belongs to the serine/threonine dehydratase family.</text>
</comment>
<proteinExistence type="inferred from homology"/>
<dbReference type="EC" id="4.3.1.19" evidence="10"/>
<protein>
    <recommendedName>
        <fullName evidence="10">L-threonine dehydratase</fullName>
        <ecNumber evidence="10">4.3.1.19</ecNumber>
    </recommendedName>
    <alternativeName>
        <fullName evidence="10">Threonine deaminase</fullName>
    </alternativeName>
</protein>
<dbReference type="SUPFAM" id="SSF53686">
    <property type="entry name" value="Tryptophan synthase beta subunit-like PLP-dependent enzymes"/>
    <property type="match status" value="1"/>
</dbReference>
<accession>A0ABR7Q6N0</accession>
<evidence type="ECO:0000256" key="6">
    <source>
        <dbReference type="ARBA" id="ARBA00022624"/>
    </source>
</evidence>
<comment type="function">
    <text evidence="10">Catalyzes the anaerobic formation of alpha-ketobutyrate and ammonia from threonine in a two-step reaction. The first step involved a dehydration of threonine and a production of enamine intermediates (aminocrotonate), which tautomerizes to its imine form (iminobutyrate). Both intermediates are unstable and short-lived. The second step is the nonenzymatic hydrolysis of the enamine/imine intermediates to form 2-ketobutyrate and free ammonia. In the low water environment of the cell, the second step is accelerated by RidA.</text>
</comment>
<evidence type="ECO:0000256" key="8">
    <source>
        <dbReference type="ARBA" id="ARBA00023239"/>
    </source>
</evidence>
<dbReference type="Proteomes" id="UP000619238">
    <property type="component" value="Unassembled WGS sequence"/>
</dbReference>
<dbReference type="CDD" id="cd01562">
    <property type="entry name" value="Thr-dehyd"/>
    <property type="match status" value="1"/>
</dbReference>
<comment type="subunit">
    <text evidence="10">Homotetramer.</text>
</comment>
<dbReference type="Pfam" id="PF00291">
    <property type="entry name" value="PALP"/>
    <property type="match status" value="1"/>
</dbReference>
<dbReference type="InterPro" id="IPR001926">
    <property type="entry name" value="TrpB-like_PALP"/>
</dbReference>
<dbReference type="Pfam" id="PF00585">
    <property type="entry name" value="Thr_dehydrat_C"/>
    <property type="match status" value="1"/>
</dbReference>
<evidence type="ECO:0000313" key="13">
    <source>
        <dbReference type="Proteomes" id="UP000619238"/>
    </source>
</evidence>
<dbReference type="InterPro" id="IPR036052">
    <property type="entry name" value="TrpB-like_PALP_sf"/>
</dbReference>
<keyword evidence="13" id="KW-1185">Reference proteome</keyword>
<evidence type="ECO:0000256" key="1">
    <source>
        <dbReference type="ARBA" id="ARBA00001274"/>
    </source>
</evidence>
<sequence>MNLTTTYSPTLEAVRQAAKTLKGIASLTPLSYNEYYSKQWNCNVFFKREDLQQVRSYKIRGSYNKIASLTASQIENEIVCASAGNHAQGVAISCKLLKIKGTIFMPTPTPNQKIEQVKMFGEEYVEVVLVGDSFDDAYHAAMEESERLNKTFIHPFNDEKVIEGQATIGLEILKQTENPIDYVFVPVGGGGLSAGLSSIFKILSPMTKIIGVEPKGAPSMSTSIKNDRNTTLKKIENFVDGAAVKRVGDLNFAICKENLHDMVTVDEGNVCQTILDLYNRQAIVVEPAGALSIGALSQYAEQIKGKNVVCVISGSNNDITRTAEIKERALLYANLKHYFIIKFPQRAGALREFLAEVLGPTDDITHFEYTKKTNRENGAAVVGLQLKNADDLEALITKMKLRNFYGDYLNDKPDLFQFLV</sequence>
<gene>
    <name evidence="10 12" type="primary">ilvA</name>
    <name evidence="12" type="ORF">H2O64_06020</name>
</gene>
<dbReference type="GO" id="GO:0004794">
    <property type="term" value="F:threonine deaminase activity"/>
    <property type="evidence" value="ECO:0007669"/>
    <property type="project" value="UniProtKB-EC"/>
</dbReference>
<keyword evidence="8 10" id="KW-0456">Lyase</keyword>
<evidence type="ECO:0000256" key="10">
    <source>
        <dbReference type="RuleBase" id="RU362012"/>
    </source>
</evidence>
<dbReference type="CDD" id="cd04907">
    <property type="entry name" value="ACT_ThrD-I_2"/>
    <property type="match status" value="1"/>
</dbReference>
<evidence type="ECO:0000313" key="12">
    <source>
        <dbReference type="EMBL" id="MBC8754220.1"/>
    </source>
</evidence>
<evidence type="ECO:0000256" key="7">
    <source>
        <dbReference type="ARBA" id="ARBA00022898"/>
    </source>
</evidence>
<evidence type="ECO:0000256" key="4">
    <source>
        <dbReference type="ARBA" id="ARBA00010869"/>
    </source>
</evidence>
<evidence type="ECO:0000256" key="2">
    <source>
        <dbReference type="ARBA" id="ARBA00001933"/>
    </source>
</evidence>
<keyword evidence="7 10" id="KW-0663">Pyridoxal phosphate</keyword>
<dbReference type="NCBIfam" id="NF006390">
    <property type="entry name" value="PRK08639.1"/>
    <property type="match status" value="1"/>
</dbReference>
<name>A0ABR7Q6N0_9FLAO</name>
<comment type="pathway">
    <text evidence="3 10">Amino-acid biosynthesis; L-isoleucine biosynthesis; 2-oxobutanoate from L-threonine: step 1/1.</text>
</comment>
<dbReference type="RefSeq" id="WP_187561267.1">
    <property type="nucleotide sequence ID" value="NZ_JACGWS010000003.1"/>
</dbReference>
<dbReference type="EMBL" id="JACGWS010000003">
    <property type="protein sequence ID" value="MBC8754220.1"/>
    <property type="molecule type" value="Genomic_DNA"/>
</dbReference>